<dbReference type="Pfam" id="PF11309">
    <property type="entry name" value="DUF3112"/>
    <property type="match status" value="2"/>
</dbReference>
<dbReference type="RefSeq" id="XP_030988670.1">
    <property type="nucleotide sequence ID" value="XM_031133797.1"/>
</dbReference>
<keyword evidence="2" id="KW-1133">Transmembrane helix</keyword>
<feature type="transmembrane region" description="Helical" evidence="2">
    <location>
        <begin position="43"/>
        <end position="63"/>
    </location>
</feature>
<feature type="transmembrane region" description="Helical" evidence="2">
    <location>
        <begin position="186"/>
        <end position="210"/>
    </location>
</feature>
<evidence type="ECO:0000313" key="3">
    <source>
        <dbReference type="EMBL" id="TPX06959.1"/>
    </source>
</evidence>
<dbReference type="PANTHER" id="PTHR35184">
    <property type="entry name" value="YALI0C10208P"/>
    <property type="match status" value="1"/>
</dbReference>
<name>A0A507AQ33_9PEZI</name>
<keyword evidence="4" id="KW-1185">Reference proteome</keyword>
<dbReference type="AlphaFoldDB" id="A0A507AQ33"/>
<evidence type="ECO:0000256" key="2">
    <source>
        <dbReference type="SAM" id="Phobius"/>
    </source>
</evidence>
<dbReference type="EMBL" id="SKBQ01000098">
    <property type="protein sequence ID" value="TPX06959.1"/>
    <property type="molecule type" value="Genomic_DNA"/>
</dbReference>
<keyword evidence="2" id="KW-0472">Membrane</keyword>
<organism evidence="3 4">
    <name type="scientific">Thyridium curvatum</name>
    <dbReference type="NCBI Taxonomy" id="1093900"/>
    <lineage>
        <taxon>Eukaryota</taxon>
        <taxon>Fungi</taxon>
        <taxon>Dikarya</taxon>
        <taxon>Ascomycota</taxon>
        <taxon>Pezizomycotina</taxon>
        <taxon>Sordariomycetes</taxon>
        <taxon>Sordariomycetidae</taxon>
        <taxon>Thyridiales</taxon>
        <taxon>Thyridiaceae</taxon>
        <taxon>Thyridium</taxon>
    </lineage>
</organism>
<sequence>MSGAPSPPGGGVTAPNGQAMPPGPPYFPTIPQVGGIPTVGVDVPISAVLLALFVCSAAVNMTIFQVNRRRDHKFVFSALLFGFSMARIVTLVMRIVWACRPANVRVAIAASIFVAAGVLLLFIVNLVFAQRVVRAYHPRLGWHAALRLVFRLLYACVAALLVMVITATVITFYTLNPNTRRICRDIQLFAGTFLAFLAFLPIPVVLLAALTPRRGGRPVDKFGQGRMRTKVALILFTASLLTLGAGFRIGTSYDLRLRPAWFHHRACFYCFNFVIELVVVFTYTATRFDRRFHVPDGSSGPGDYTARAAAAAAAGGAGAAGGLQRRKSFADRVNTEADVFGVDADDVAPPPEDREREWEERARKELRSQGDDTV</sequence>
<accession>A0A507AQ33</accession>
<protein>
    <recommendedName>
        <fullName evidence="5">Family c-likeg-protein-coupled receptor protein</fullName>
    </recommendedName>
</protein>
<comment type="caution">
    <text evidence="3">The sequence shown here is derived from an EMBL/GenBank/DDBJ whole genome shotgun (WGS) entry which is preliminary data.</text>
</comment>
<dbReference type="STRING" id="1093900.A0A507AQ33"/>
<evidence type="ECO:0000256" key="1">
    <source>
        <dbReference type="SAM" id="MobiDB-lite"/>
    </source>
</evidence>
<keyword evidence="2" id="KW-0812">Transmembrane</keyword>
<dbReference type="PANTHER" id="PTHR35184:SF1">
    <property type="entry name" value="INTEGRAL MEMBRANE PROTEIN"/>
    <property type="match status" value="1"/>
</dbReference>
<feature type="transmembrane region" description="Helical" evidence="2">
    <location>
        <begin position="148"/>
        <end position="174"/>
    </location>
</feature>
<feature type="transmembrane region" description="Helical" evidence="2">
    <location>
        <begin position="262"/>
        <end position="283"/>
    </location>
</feature>
<gene>
    <name evidence="3" type="ORF">E0L32_011104</name>
</gene>
<dbReference type="Proteomes" id="UP000319257">
    <property type="component" value="Unassembled WGS sequence"/>
</dbReference>
<feature type="transmembrane region" description="Helical" evidence="2">
    <location>
        <begin position="104"/>
        <end position="128"/>
    </location>
</feature>
<reference evidence="3 4" key="1">
    <citation type="submission" date="2019-06" db="EMBL/GenBank/DDBJ databases">
        <title>Draft genome sequence of the filamentous fungus Phialemoniopsis curvata isolated from diesel fuel.</title>
        <authorList>
            <person name="Varaljay V.A."/>
            <person name="Lyon W.J."/>
            <person name="Crouch A.L."/>
            <person name="Drake C.E."/>
            <person name="Hollomon J.M."/>
            <person name="Nadeau L.J."/>
            <person name="Nunn H.S."/>
            <person name="Stevenson B.S."/>
            <person name="Bojanowski C.L."/>
            <person name="Crookes-Goodson W.J."/>
        </authorList>
    </citation>
    <scope>NUCLEOTIDE SEQUENCE [LARGE SCALE GENOMIC DNA]</scope>
    <source>
        <strain evidence="3 4">D216</strain>
    </source>
</reference>
<feature type="compositionally biased region" description="Basic and acidic residues" evidence="1">
    <location>
        <begin position="351"/>
        <end position="374"/>
    </location>
</feature>
<feature type="transmembrane region" description="Helical" evidence="2">
    <location>
        <begin position="231"/>
        <end position="250"/>
    </location>
</feature>
<dbReference type="OrthoDB" id="3357002at2759"/>
<evidence type="ECO:0000313" key="4">
    <source>
        <dbReference type="Proteomes" id="UP000319257"/>
    </source>
</evidence>
<dbReference type="GeneID" id="41978551"/>
<dbReference type="InterPro" id="IPR021460">
    <property type="entry name" value="DUF3112"/>
</dbReference>
<feature type="region of interest" description="Disordered" evidence="1">
    <location>
        <begin position="341"/>
        <end position="374"/>
    </location>
</feature>
<evidence type="ECO:0008006" key="5">
    <source>
        <dbReference type="Google" id="ProtNLM"/>
    </source>
</evidence>
<dbReference type="InParanoid" id="A0A507AQ33"/>
<proteinExistence type="predicted"/>
<feature type="transmembrane region" description="Helical" evidence="2">
    <location>
        <begin position="75"/>
        <end position="98"/>
    </location>
</feature>